<accession>A0A1T4QTD9</accession>
<dbReference type="OrthoDB" id="62511at2"/>
<dbReference type="EMBL" id="FUWX01000030">
    <property type="protein sequence ID" value="SKA06741.1"/>
    <property type="molecule type" value="Genomic_DNA"/>
</dbReference>
<evidence type="ECO:0000313" key="2">
    <source>
        <dbReference type="EMBL" id="SKA06741.1"/>
    </source>
</evidence>
<organism evidence="2 3">
    <name type="scientific">Cetobacterium ceti</name>
    <dbReference type="NCBI Taxonomy" id="180163"/>
    <lineage>
        <taxon>Bacteria</taxon>
        <taxon>Fusobacteriati</taxon>
        <taxon>Fusobacteriota</taxon>
        <taxon>Fusobacteriia</taxon>
        <taxon>Fusobacteriales</taxon>
        <taxon>Fusobacteriaceae</taxon>
        <taxon>Cetobacterium</taxon>
    </lineage>
</organism>
<dbReference type="AlphaFoldDB" id="A0A1T4QTD9"/>
<sequence length="241" mass="27918">MTEKEKINKLKRFEKKLSERNRKKIKLMFEDFSVALINNNKFSVKIDIDYSKFEEIAKKYLSEIFYYNVHSTVNFFSKLFGWQISKNKLKGIIDTVLNNHNKKYAAEKVTKITETTKKLLNKVLTDSQRDGLGLKGTFNRILEKVKEMGINRAKTIARTETSMAINTTSFKTAKTAKIKKKKWIHLGGAYTSRRNHQMLNNKIINIDEYFDLGGGIRCLYPHESGLQASEVVNCNCLIIFV</sequence>
<evidence type="ECO:0000259" key="1">
    <source>
        <dbReference type="Pfam" id="PF04233"/>
    </source>
</evidence>
<dbReference type="RefSeq" id="WP_078694858.1">
    <property type="nucleotide sequence ID" value="NZ_FUWX01000030.1"/>
</dbReference>
<reference evidence="2 3" key="1">
    <citation type="submission" date="2017-02" db="EMBL/GenBank/DDBJ databases">
        <authorList>
            <person name="Peterson S.W."/>
        </authorList>
    </citation>
    <scope>NUCLEOTIDE SEQUENCE [LARGE SCALE GENOMIC DNA]</scope>
    <source>
        <strain evidence="2 3">ATCC 700028</strain>
    </source>
</reference>
<dbReference type="Pfam" id="PF04233">
    <property type="entry name" value="Phage_Mu_F"/>
    <property type="match status" value="1"/>
</dbReference>
<dbReference type="InterPro" id="IPR006528">
    <property type="entry name" value="Phage_head_morphogenesis_dom"/>
</dbReference>
<protein>
    <submittedName>
        <fullName evidence="2">Phage Mu protein F like protein</fullName>
    </submittedName>
</protein>
<gene>
    <name evidence="2" type="ORF">SAMN02745174_02435</name>
</gene>
<proteinExistence type="predicted"/>
<name>A0A1T4QTD9_9FUSO</name>
<evidence type="ECO:0000313" key="3">
    <source>
        <dbReference type="Proteomes" id="UP000191153"/>
    </source>
</evidence>
<feature type="domain" description="Phage head morphogenesis" evidence="1">
    <location>
        <begin position="129"/>
        <end position="238"/>
    </location>
</feature>
<keyword evidence="3" id="KW-1185">Reference proteome</keyword>
<dbReference type="STRING" id="180163.SAMN02745174_02435"/>
<dbReference type="Proteomes" id="UP000191153">
    <property type="component" value="Unassembled WGS sequence"/>
</dbReference>